<evidence type="ECO:0000313" key="7">
    <source>
        <dbReference type="Proteomes" id="UP000703590"/>
    </source>
</evidence>
<protein>
    <submittedName>
        <fullName evidence="6">Succinylglutamate desuccinylase/aspartoacylase family protein</fullName>
    </submittedName>
</protein>
<organism evidence="6 7">
    <name type="scientific">Sulfurospirillum tamanense</name>
    <dbReference type="NCBI Taxonomy" id="2813362"/>
    <lineage>
        <taxon>Bacteria</taxon>
        <taxon>Pseudomonadati</taxon>
        <taxon>Campylobacterota</taxon>
        <taxon>Epsilonproteobacteria</taxon>
        <taxon>Campylobacterales</taxon>
        <taxon>Sulfurospirillaceae</taxon>
        <taxon>Sulfurospirillum</taxon>
    </lineage>
</organism>
<gene>
    <name evidence="6" type="ORF">JWV37_00755</name>
</gene>
<evidence type="ECO:0000256" key="2">
    <source>
        <dbReference type="ARBA" id="ARBA00022723"/>
    </source>
</evidence>
<evidence type="ECO:0000259" key="5">
    <source>
        <dbReference type="Pfam" id="PF24827"/>
    </source>
</evidence>
<dbReference type="InterPro" id="IPR043795">
    <property type="entry name" value="N-alpha-Ac-DABA-like"/>
</dbReference>
<dbReference type="CDD" id="cd06251">
    <property type="entry name" value="M14_ASTE_ASPA-like"/>
    <property type="match status" value="1"/>
</dbReference>
<dbReference type="PANTHER" id="PTHR37326">
    <property type="entry name" value="BLL3975 PROTEIN"/>
    <property type="match status" value="1"/>
</dbReference>
<accession>A0ABS2WNN2</accession>
<dbReference type="PIRSF" id="PIRSF039012">
    <property type="entry name" value="ASP"/>
    <property type="match status" value="1"/>
</dbReference>
<reference evidence="7" key="1">
    <citation type="submission" date="2021-02" db="EMBL/GenBank/DDBJ databases">
        <title>Sulfurospirillum tamanensis sp. nov.</title>
        <authorList>
            <person name="Merkel A.Y."/>
        </authorList>
    </citation>
    <scope>NUCLEOTIDE SEQUENCE [LARGE SCALE GENOMIC DNA]</scope>
    <source>
        <strain evidence="7">T05b</strain>
    </source>
</reference>
<dbReference type="InterPro" id="IPR055438">
    <property type="entry name" value="AstE_AspA_cat"/>
</dbReference>
<dbReference type="Gene3D" id="3.40.630.10">
    <property type="entry name" value="Zn peptidases"/>
    <property type="match status" value="1"/>
</dbReference>
<proteinExistence type="predicted"/>
<dbReference type="Pfam" id="PF24827">
    <property type="entry name" value="AstE_AspA_cat"/>
    <property type="match status" value="1"/>
</dbReference>
<reference evidence="6 7" key="2">
    <citation type="submission" date="2021-02" db="EMBL/GenBank/DDBJ databases">
        <title>Sulfurospirillum tamanensis sp. nov.</title>
        <authorList>
            <person name="Frolova A."/>
            <person name="Merkel A."/>
            <person name="Slobodkin A."/>
        </authorList>
    </citation>
    <scope>NUCLEOTIDE SEQUENCE [LARGE SCALE GENOMIC DNA]</scope>
    <source>
        <strain evidence="6 7">T05b</strain>
    </source>
</reference>
<sequence length="350" mass="38884">MASALIIGDIPIHEGEEKQLSLPLPNLYNTPAFLPLHVKRGRKKGPTVFISSCIHGNEINGIEIIRRLLEVSLLKRLRGTLILAPVVNPYGFNSLSRYLPDRRDLNRCFPGSSTGSLASRVAKTFFDEVVLKSDFGIDLHTAALHRSNLPQTRVAYEDSALLEFAKAFEAPVILNAPYREGSLRYCAHKAGIPVLLYEAGEALRVDESSVRIGVNGIVQVLKKLGMLPQKESQKKRRKNPLYTQSSNWVRASESGIMRALKNLGDTVSKDEVIALIEKPLSTAPSFVRAPHNGIIIGRTEIPLVQEGDALFHVAAFENLEKAEERIEYFQDAAISQNDFLELKDQHVISE</sequence>
<keyword evidence="3" id="KW-0378">Hydrolase</keyword>
<dbReference type="Proteomes" id="UP000703590">
    <property type="component" value="Unassembled WGS sequence"/>
</dbReference>
<evidence type="ECO:0000256" key="4">
    <source>
        <dbReference type="ARBA" id="ARBA00022833"/>
    </source>
</evidence>
<dbReference type="PANTHER" id="PTHR37326:SF2">
    <property type="entry name" value="SUCCINYLGLUTAMATE DESUCCINYLASE_ASPARTOACYLASE FAMILY PROTEIN"/>
    <property type="match status" value="1"/>
</dbReference>
<dbReference type="RefSeq" id="WP_205457730.1">
    <property type="nucleotide sequence ID" value="NZ_JAFHKK010000001.1"/>
</dbReference>
<dbReference type="EMBL" id="JAFHKK010000001">
    <property type="protein sequence ID" value="MBN2963297.1"/>
    <property type="molecule type" value="Genomic_DNA"/>
</dbReference>
<dbReference type="InterPro" id="IPR053138">
    <property type="entry name" value="N-alpha-Ac-DABA_deacetylase"/>
</dbReference>
<name>A0ABS2WNN2_9BACT</name>
<dbReference type="SUPFAM" id="SSF53187">
    <property type="entry name" value="Zn-dependent exopeptidases"/>
    <property type="match status" value="1"/>
</dbReference>
<keyword evidence="4" id="KW-0862">Zinc</keyword>
<keyword evidence="7" id="KW-1185">Reference proteome</keyword>
<evidence type="ECO:0000256" key="1">
    <source>
        <dbReference type="ARBA" id="ARBA00001947"/>
    </source>
</evidence>
<comment type="caution">
    <text evidence="6">The sequence shown here is derived from an EMBL/GenBank/DDBJ whole genome shotgun (WGS) entry which is preliminary data.</text>
</comment>
<evidence type="ECO:0000313" key="6">
    <source>
        <dbReference type="EMBL" id="MBN2963297.1"/>
    </source>
</evidence>
<comment type="cofactor">
    <cofactor evidence="1">
        <name>Zn(2+)</name>
        <dbReference type="ChEBI" id="CHEBI:29105"/>
    </cofactor>
</comment>
<evidence type="ECO:0000256" key="3">
    <source>
        <dbReference type="ARBA" id="ARBA00022801"/>
    </source>
</evidence>
<feature type="domain" description="Succinylglutamate desuccinylase/Aspartoacylase catalytic" evidence="5">
    <location>
        <begin position="44"/>
        <end position="222"/>
    </location>
</feature>
<keyword evidence="2" id="KW-0479">Metal-binding</keyword>